<dbReference type="CDD" id="cd01555">
    <property type="entry name" value="UdpNAET"/>
    <property type="match status" value="1"/>
</dbReference>
<feature type="binding site" evidence="12">
    <location>
        <begin position="123"/>
        <end position="127"/>
    </location>
    <ligand>
        <name>UDP-N-acetyl-alpha-D-glucosamine</name>
        <dbReference type="ChEBI" id="CHEBI:57705"/>
    </ligand>
</feature>
<comment type="subcellular location">
    <subcellularLocation>
        <location evidence="1 12">Cytoplasm</location>
    </subcellularLocation>
</comment>
<dbReference type="PANTHER" id="PTHR43783:SF1">
    <property type="entry name" value="UDP-N-ACETYLGLUCOSAMINE 1-CARBOXYVINYLTRANSFERASE"/>
    <property type="match status" value="1"/>
</dbReference>
<comment type="pathway">
    <text evidence="2 12">Cell wall biogenesis; peptidoglycan biosynthesis.</text>
</comment>
<dbReference type="Pfam" id="PF00275">
    <property type="entry name" value="EPSP_synthase"/>
    <property type="match status" value="1"/>
</dbReference>
<comment type="catalytic activity">
    <reaction evidence="11 12">
        <text>phosphoenolpyruvate + UDP-N-acetyl-alpha-D-glucosamine = UDP-N-acetyl-3-O-(1-carboxyvinyl)-alpha-D-glucosamine + phosphate</text>
        <dbReference type="Rhea" id="RHEA:18681"/>
        <dbReference type="ChEBI" id="CHEBI:43474"/>
        <dbReference type="ChEBI" id="CHEBI:57705"/>
        <dbReference type="ChEBI" id="CHEBI:58702"/>
        <dbReference type="ChEBI" id="CHEBI:68483"/>
        <dbReference type="EC" id="2.5.1.7"/>
    </reaction>
</comment>
<evidence type="ECO:0000256" key="10">
    <source>
        <dbReference type="ARBA" id="ARBA00038367"/>
    </source>
</evidence>
<dbReference type="Proteomes" id="UP000627166">
    <property type="component" value="Unassembled WGS sequence"/>
</dbReference>
<evidence type="ECO:0000256" key="4">
    <source>
        <dbReference type="ARBA" id="ARBA00022618"/>
    </source>
</evidence>
<dbReference type="InterPro" id="IPR036968">
    <property type="entry name" value="Enolpyruvate_Tfrase_sf"/>
</dbReference>
<dbReference type="InterPro" id="IPR050068">
    <property type="entry name" value="MurA_subfamily"/>
</dbReference>
<dbReference type="InterPro" id="IPR013792">
    <property type="entry name" value="RNA3'P_cycl/enolpyr_Trfase_a/b"/>
</dbReference>
<evidence type="ECO:0000256" key="7">
    <source>
        <dbReference type="ARBA" id="ARBA00022984"/>
    </source>
</evidence>
<dbReference type="SUPFAM" id="SSF55205">
    <property type="entry name" value="EPT/RTPC-like"/>
    <property type="match status" value="1"/>
</dbReference>
<evidence type="ECO:0000256" key="8">
    <source>
        <dbReference type="ARBA" id="ARBA00023306"/>
    </source>
</evidence>
<keyword evidence="8 12" id="KW-0131">Cell cycle</keyword>
<keyword evidence="9 12" id="KW-0961">Cell wall biogenesis/degradation</keyword>
<keyword evidence="15" id="KW-1185">Reference proteome</keyword>
<comment type="caution">
    <text evidence="12">Lacks conserved residue(s) required for the propagation of feature annotation.</text>
</comment>
<keyword evidence="7 12" id="KW-0573">Peptidoglycan synthesis</keyword>
<evidence type="ECO:0000256" key="2">
    <source>
        <dbReference type="ARBA" id="ARBA00004752"/>
    </source>
</evidence>
<comment type="function">
    <text evidence="12">Cell wall formation. Adds enolpyruvyl to UDP-N-acetylglucosamine.</text>
</comment>
<dbReference type="EC" id="2.5.1.7" evidence="12"/>
<gene>
    <name evidence="12 14" type="primary">murA</name>
    <name evidence="14" type="ORF">H9637_11275</name>
</gene>
<evidence type="ECO:0000256" key="6">
    <source>
        <dbReference type="ARBA" id="ARBA00022960"/>
    </source>
</evidence>
<comment type="similarity">
    <text evidence="10 12">Belongs to the EPSP synthase family. MurA subfamily.</text>
</comment>
<evidence type="ECO:0000256" key="1">
    <source>
        <dbReference type="ARBA" id="ARBA00004496"/>
    </source>
</evidence>
<dbReference type="HAMAP" id="MF_00111">
    <property type="entry name" value="MurA"/>
    <property type="match status" value="1"/>
</dbReference>
<keyword evidence="3 12" id="KW-0963">Cytoplasm</keyword>
<evidence type="ECO:0000256" key="5">
    <source>
        <dbReference type="ARBA" id="ARBA00022679"/>
    </source>
</evidence>
<feature type="modified residue" description="2-(S-cysteinyl)pyruvic acid O-phosphothioketal" evidence="12">
    <location>
        <position position="118"/>
    </location>
</feature>
<dbReference type="GO" id="GO:0008760">
    <property type="term" value="F:UDP-N-acetylglucosamine 1-carboxyvinyltransferase activity"/>
    <property type="evidence" value="ECO:0007669"/>
    <property type="project" value="UniProtKB-EC"/>
</dbReference>
<protein>
    <recommendedName>
        <fullName evidence="12">UDP-N-acetylglucosamine 1-carboxyvinyltransferase</fullName>
        <ecNumber evidence="12">2.5.1.7</ecNumber>
    </recommendedName>
    <alternativeName>
        <fullName evidence="12">Enoylpyruvate transferase</fullName>
    </alternativeName>
    <alternativeName>
        <fullName evidence="12">UDP-N-acetylglucosamine enolpyruvyl transferase</fullName>
        <shortName evidence="12">EPT</shortName>
    </alternativeName>
</protein>
<dbReference type="NCBIfam" id="NF006873">
    <property type="entry name" value="PRK09369.1"/>
    <property type="match status" value="1"/>
</dbReference>
<evidence type="ECO:0000313" key="15">
    <source>
        <dbReference type="Proteomes" id="UP000627166"/>
    </source>
</evidence>
<dbReference type="EMBL" id="JACSQB010000083">
    <property type="protein sequence ID" value="MBD8047612.1"/>
    <property type="molecule type" value="Genomic_DNA"/>
</dbReference>
<dbReference type="PANTHER" id="PTHR43783">
    <property type="entry name" value="UDP-N-ACETYLGLUCOSAMINE 1-CARBOXYVINYLTRANSFERASE"/>
    <property type="match status" value="1"/>
</dbReference>
<comment type="caution">
    <text evidence="14">The sequence shown here is derived from an EMBL/GenBank/DDBJ whole genome shotgun (WGS) entry which is preliminary data.</text>
</comment>
<feature type="active site" description="Proton donor" evidence="12">
    <location>
        <position position="118"/>
    </location>
</feature>
<accession>A0ABR8YTM0</accession>
<evidence type="ECO:0000256" key="3">
    <source>
        <dbReference type="ARBA" id="ARBA00022490"/>
    </source>
</evidence>
<evidence type="ECO:0000259" key="13">
    <source>
        <dbReference type="Pfam" id="PF00275"/>
    </source>
</evidence>
<feature type="domain" description="Enolpyruvate transferase" evidence="13">
    <location>
        <begin position="7"/>
        <end position="407"/>
    </location>
</feature>
<organism evidence="14 15">
    <name type="scientific">Clostridium faecium</name>
    <dbReference type="NCBI Taxonomy" id="2762223"/>
    <lineage>
        <taxon>Bacteria</taxon>
        <taxon>Bacillati</taxon>
        <taxon>Bacillota</taxon>
        <taxon>Clostridia</taxon>
        <taxon>Eubacteriales</taxon>
        <taxon>Clostridiaceae</taxon>
        <taxon>Clostridium</taxon>
    </lineage>
</organism>
<evidence type="ECO:0000313" key="14">
    <source>
        <dbReference type="EMBL" id="MBD8047612.1"/>
    </source>
</evidence>
<keyword evidence="4 12" id="KW-0132">Cell division</keyword>
<dbReference type="InterPro" id="IPR001986">
    <property type="entry name" value="Enolpyruvate_Tfrase_dom"/>
</dbReference>
<feature type="binding site" evidence="12">
    <location>
        <position position="94"/>
    </location>
    <ligand>
        <name>UDP-N-acetyl-alpha-D-glucosamine</name>
        <dbReference type="ChEBI" id="CHEBI:57705"/>
    </ligand>
</feature>
<reference evidence="14 15" key="1">
    <citation type="submission" date="2020-08" db="EMBL/GenBank/DDBJ databases">
        <title>A Genomic Blueprint of the Chicken Gut Microbiome.</title>
        <authorList>
            <person name="Gilroy R."/>
            <person name="Ravi A."/>
            <person name="Getino M."/>
            <person name="Pursley I."/>
            <person name="Horton D.L."/>
            <person name="Alikhan N.-F."/>
            <person name="Baker D."/>
            <person name="Gharbi K."/>
            <person name="Hall N."/>
            <person name="Watson M."/>
            <person name="Adriaenssens E.M."/>
            <person name="Foster-Nyarko E."/>
            <person name="Jarju S."/>
            <person name="Secka A."/>
            <person name="Antonio M."/>
            <person name="Oren A."/>
            <person name="Chaudhuri R."/>
            <person name="La Ragione R.M."/>
            <person name="Hildebrand F."/>
            <person name="Pallen M.J."/>
        </authorList>
    </citation>
    <scope>NUCLEOTIDE SEQUENCE [LARGE SCALE GENOMIC DNA]</scope>
    <source>
        <strain evidence="14 15">N37</strain>
    </source>
</reference>
<evidence type="ECO:0000256" key="11">
    <source>
        <dbReference type="ARBA" id="ARBA00047527"/>
    </source>
</evidence>
<proteinExistence type="inferred from homology"/>
<feature type="binding site" evidence="12">
    <location>
        <begin position="22"/>
        <end position="23"/>
    </location>
    <ligand>
        <name>phosphoenolpyruvate</name>
        <dbReference type="ChEBI" id="CHEBI:58702"/>
    </ligand>
</feature>
<keyword evidence="12" id="KW-0670">Pyruvate</keyword>
<evidence type="ECO:0000256" key="9">
    <source>
        <dbReference type="ARBA" id="ARBA00023316"/>
    </source>
</evidence>
<feature type="binding site" evidence="12">
    <location>
        <position position="328"/>
    </location>
    <ligand>
        <name>UDP-N-acetyl-alpha-D-glucosamine</name>
        <dbReference type="ChEBI" id="CHEBI:57705"/>
    </ligand>
</feature>
<keyword evidence="6 12" id="KW-0133">Cell shape</keyword>
<dbReference type="InterPro" id="IPR005750">
    <property type="entry name" value="UDP_GlcNAc_COvinyl_MurA"/>
</dbReference>
<name>A0ABR8YTM0_9CLOT</name>
<sequence>MDKFIIKGGKTLRGEVNISSAKNSVLPILAATILSGGQCTLKNAPMLEDVYVICDVLRSLCADVDIDSKNNIISVDTSRLNDNNVNHDLVRKMRASFLIMGAMIGRFGRFKISLPGGCNIGSRPIDLHLKGLSALGADITMGHGYVEATAKKLVGKKIYLDFPSVGATENIMMAAVLAEGETIIENAAEEPEIVDLATFLKKMGADIQGEGTDTIVIKGVNTLKGVSHTPIFDRIEAGTFMIAAAITKSRIKVNNINEECLKPVIAKLKEMGVIIGYDNNSLIVDGNGILRPVDIKTMPYPGFPTDMQSQIMSLLCTVKGTSLITETIFENRFMQVGELIRMGANIKIDGRCAVVEGVDILTGAEIKATDLRAGAALILAGLCAKGETVVSDVFHIDRGYVSIEEKLRELGADIERIKV</sequence>
<dbReference type="RefSeq" id="WP_191740580.1">
    <property type="nucleotide sequence ID" value="NZ_JACSQB010000083.1"/>
</dbReference>
<feature type="binding site" evidence="12">
    <location>
        <position position="306"/>
    </location>
    <ligand>
        <name>UDP-N-acetyl-alpha-D-glucosamine</name>
        <dbReference type="ChEBI" id="CHEBI:57705"/>
    </ligand>
</feature>
<dbReference type="Gene3D" id="3.65.10.10">
    <property type="entry name" value="Enolpyruvate transferase domain"/>
    <property type="match status" value="2"/>
</dbReference>
<dbReference type="NCBIfam" id="TIGR01072">
    <property type="entry name" value="murA"/>
    <property type="match status" value="1"/>
</dbReference>
<evidence type="ECO:0000256" key="12">
    <source>
        <dbReference type="HAMAP-Rule" id="MF_00111"/>
    </source>
</evidence>
<keyword evidence="5 12" id="KW-0808">Transferase</keyword>